<dbReference type="Pfam" id="PF00069">
    <property type="entry name" value="Pkinase"/>
    <property type="match status" value="1"/>
</dbReference>
<evidence type="ECO:0000256" key="2">
    <source>
        <dbReference type="ARBA" id="ARBA00012513"/>
    </source>
</evidence>
<evidence type="ECO:0000256" key="4">
    <source>
        <dbReference type="ARBA" id="ARBA00022679"/>
    </source>
</evidence>
<evidence type="ECO:0000256" key="5">
    <source>
        <dbReference type="ARBA" id="ARBA00022741"/>
    </source>
</evidence>
<dbReference type="InterPro" id="IPR036291">
    <property type="entry name" value="NAD(P)-bd_dom_sf"/>
</dbReference>
<dbReference type="GO" id="GO:0000422">
    <property type="term" value="P:autophagy of mitochondrion"/>
    <property type="evidence" value="ECO:0007669"/>
    <property type="project" value="TreeGrafter"/>
</dbReference>
<evidence type="ECO:0000313" key="14">
    <source>
        <dbReference type="Proteomes" id="UP000308768"/>
    </source>
</evidence>
<dbReference type="GO" id="GO:0010506">
    <property type="term" value="P:regulation of autophagy"/>
    <property type="evidence" value="ECO:0007669"/>
    <property type="project" value="InterPro"/>
</dbReference>
<comment type="subcellular location">
    <subcellularLocation>
        <location evidence="1">Preautophagosomal structure membrane</location>
        <topology evidence="1">Peripheral membrane protein</topology>
    </subcellularLocation>
</comment>
<evidence type="ECO:0000256" key="10">
    <source>
        <dbReference type="ARBA" id="ARBA00047899"/>
    </source>
</evidence>
<keyword evidence="3" id="KW-0723">Serine/threonine-protein kinase</keyword>
<dbReference type="Proteomes" id="UP000308768">
    <property type="component" value="Unassembled WGS sequence"/>
</dbReference>
<comment type="caution">
    <text evidence="13">The sequence shown here is derived from an EMBL/GenBank/DDBJ whole genome shotgun (WGS) entry which is preliminary data.</text>
</comment>
<dbReference type="GO" id="GO:0042594">
    <property type="term" value="P:response to starvation"/>
    <property type="evidence" value="ECO:0007669"/>
    <property type="project" value="TreeGrafter"/>
</dbReference>
<dbReference type="SUPFAM" id="SSF56112">
    <property type="entry name" value="Protein kinase-like (PK-like)"/>
    <property type="match status" value="1"/>
</dbReference>
<dbReference type="PANTHER" id="PTHR24348">
    <property type="entry name" value="SERINE/THREONINE-PROTEIN KINASE UNC-51-RELATED"/>
    <property type="match status" value="1"/>
</dbReference>
<name>A0A4V5ND85_9PEZI</name>
<dbReference type="InterPro" id="IPR045269">
    <property type="entry name" value="Atg1-like"/>
</dbReference>
<keyword evidence="7" id="KW-0067">ATP-binding</keyword>
<keyword evidence="14" id="KW-1185">Reference proteome</keyword>
<evidence type="ECO:0000256" key="11">
    <source>
        <dbReference type="ARBA" id="ARBA00048679"/>
    </source>
</evidence>
<keyword evidence="4" id="KW-0808">Transferase</keyword>
<dbReference type="EMBL" id="NAJN01001591">
    <property type="protein sequence ID" value="TKA62289.1"/>
    <property type="molecule type" value="Genomic_DNA"/>
</dbReference>
<evidence type="ECO:0000313" key="13">
    <source>
        <dbReference type="EMBL" id="TKA62289.1"/>
    </source>
</evidence>
<dbReference type="PANTHER" id="PTHR24348:SF22">
    <property type="entry name" value="NON-SPECIFIC SERINE_THREONINE PROTEIN KINASE"/>
    <property type="match status" value="1"/>
</dbReference>
<dbReference type="Gene3D" id="1.10.510.10">
    <property type="entry name" value="Transferase(Phosphotransferase) domain 1"/>
    <property type="match status" value="1"/>
</dbReference>
<dbReference type="PROSITE" id="PS00108">
    <property type="entry name" value="PROTEIN_KINASE_ST"/>
    <property type="match status" value="1"/>
</dbReference>
<sequence>MPGPRVLVTGGSGFLGSAIVKACREQHPEWDVTVLDVKPPESQDGVGFVKADITTVEEVSRAVESVRPAVLIHAAGVVPSGEQRYSQSGHDRDEVFAINVQGTDNMLAAARRYGVVAFIYTSSCTVVTDDVDHDYPNMDEELSTQKASLTYGQSKATAEAHILAANSADMNTCVIRPSMVFGPGDTQVVPSIYACIAKGETPFVVGSGDNLYDFTFVTNAADAHVLAVENLLGPKTAAGEAFFISNQEPVPFRDFCLAVWAEFGHVPPYQVHIPATVAWFAGYLAEWATRLTGSSATLSRGSVKDACGTRYARGQKAKRVLGYSPRIGLVDATKKSYAAVKSVSLIRLSKKLKDNLDSEINILRSLQHPHIVALFDCTESPTHIHLVMQYCQLSDLSQFMKKRNTLGAYPETADIFKKYPNAPAGGLNEVVVRHFLKQTASAMEYLRARNLIHRDVKPQNLLLNPSPLYMKKLKPEEMPLAASENSLVPAVGVESLPMIKLADFGFARVLPTTSLAETLCGSPLYMAPEILRYERYDAKADL</sequence>
<dbReference type="STRING" id="331657.A0A4V5ND85"/>
<comment type="catalytic activity">
    <reaction evidence="11">
        <text>L-seryl-[protein] + ATP = O-phospho-L-seryl-[protein] + ADP + H(+)</text>
        <dbReference type="Rhea" id="RHEA:17989"/>
        <dbReference type="Rhea" id="RHEA-COMP:9863"/>
        <dbReference type="Rhea" id="RHEA-COMP:11604"/>
        <dbReference type="ChEBI" id="CHEBI:15378"/>
        <dbReference type="ChEBI" id="CHEBI:29999"/>
        <dbReference type="ChEBI" id="CHEBI:30616"/>
        <dbReference type="ChEBI" id="CHEBI:83421"/>
        <dbReference type="ChEBI" id="CHEBI:456216"/>
        <dbReference type="EC" id="2.7.11.1"/>
    </reaction>
</comment>
<dbReference type="AlphaFoldDB" id="A0A4V5ND85"/>
<dbReference type="InterPro" id="IPR011009">
    <property type="entry name" value="Kinase-like_dom_sf"/>
</dbReference>
<dbReference type="GO" id="GO:0005829">
    <property type="term" value="C:cytosol"/>
    <property type="evidence" value="ECO:0007669"/>
    <property type="project" value="TreeGrafter"/>
</dbReference>
<dbReference type="GO" id="GO:0034045">
    <property type="term" value="C:phagophore assembly site membrane"/>
    <property type="evidence" value="ECO:0007669"/>
    <property type="project" value="UniProtKB-SubCell"/>
</dbReference>
<dbReference type="SUPFAM" id="SSF51735">
    <property type="entry name" value="NAD(P)-binding Rossmann-fold domains"/>
    <property type="match status" value="1"/>
</dbReference>
<dbReference type="GO" id="GO:0006694">
    <property type="term" value="P:steroid biosynthetic process"/>
    <property type="evidence" value="ECO:0007669"/>
    <property type="project" value="InterPro"/>
</dbReference>
<dbReference type="GO" id="GO:0000045">
    <property type="term" value="P:autophagosome assembly"/>
    <property type="evidence" value="ECO:0007669"/>
    <property type="project" value="TreeGrafter"/>
</dbReference>
<dbReference type="InterPro" id="IPR000719">
    <property type="entry name" value="Prot_kinase_dom"/>
</dbReference>
<evidence type="ECO:0000256" key="9">
    <source>
        <dbReference type="ARBA" id="ARBA00030237"/>
    </source>
</evidence>
<organism evidence="13 14">
    <name type="scientific">Cryomyces minteri</name>
    <dbReference type="NCBI Taxonomy" id="331657"/>
    <lineage>
        <taxon>Eukaryota</taxon>
        <taxon>Fungi</taxon>
        <taxon>Dikarya</taxon>
        <taxon>Ascomycota</taxon>
        <taxon>Pezizomycotina</taxon>
        <taxon>Dothideomycetes</taxon>
        <taxon>Dothideomycetes incertae sedis</taxon>
        <taxon>Cryomyces</taxon>
    </lineage>
</organism>
<dbReference type="GO" id="GO:0005776">
    <property type="term" value="C:autophagosome"/>
    <property type="evidence" value="ECO:0007669"/>
    <property type="project" value="TreeGrafter"/>
</dbReference>
<dbReference type="GO" id="GO:0061709">
    <property type="term" value="P:reticulophagy"/>
    <property type="evidence" value="ECO:0007669"/>
    <property type="project" value="TreeGrafter"/>
</dbReference>
<reference evidence="13 14" key="1">
    <citation type="submission" date="2017-03" db="EMBL/GenBank/DDBJ databases">
        <title>Genomes of endolithic fungi from Antarctica.</title>
        <authorList>
            <person name="Coleine C."/>
            <person name="Masonjones S."/>
            <person name="Stajich J.E."/>
        </authorList>
    </citation>
    <scope>NUCLEOTIDE SEQUENCE [LARGE SCALE GENOMIC DNA]</scope>
    <source>
        <strain evidence="13 14">CCFEE 5187</strain>
    </source>
</reference>
<dbReference type="GO" id="GO:0004674">
    <property type="term" value="F:protein serine/threonine kinase activity"/>
    <property type="evidence" value="ECO:0007669"/>
    <property type="project" value="UniProtKB-KW"/>
</dbReference>
<dbReference type="GO" id="GO:0034727">
    <property type="term" value="P:piecemeal microautophagy of the nucleus"/>
    <property type="evidence" value="ECO:0007669"/>
    <property type="project" value="TreeGrafter"/>
</dbReference>
<dbReference type="InterPro" id="IPR002225">
    <property type="entry name" value="3Beta_OHSteriod_DH/Estase"/>
</dbReference>
<feature type="non-terminal residue" evidence="13">
    <location>
        <position position="542"/>
    </location>
</feature>
<evidence type="ECO:0000256" key="3">
    <source>
        <dbReference type="ARBA" id="ARBA00022527"/>
    </source>
</evidence>
<dbReference type="Gene3D" id="3.40.50.720">
    <property type="entry name" value="NAD(P)-binding Rossmann-like Domain"/>
    <property type="match status" value="1"/>
</dbReference>
<dbReference type="OrthoDB" id="331544at2759"/>
<evidence type="ECO:0000259" key="12">
    <source>
        <dbReference type="PROSITE" id="PS50011"/>
    </source>
</evidence>
<dbReference type="GO" id="GO:0005524">
    <property type="term" value="F:ATP binding"/>
    <property type="evidence" value="ECO:0007669"/>
    <property type="project" value="UniProtKB-KW"/>
</dbReference>
<accession>A0A4V5ND85</accession>
<proteinExistence type="predicted"/>
<protein>
    <recommendedName>
        <fullName evidence="2">non-specific serine/threonine protein kinase</fullName>
        <ecNumber evidence="2">2.7.11.1</ecNumber>
    </recommendedName>
    <alternativeName>
        <fullName evidence="9">Autophagy-related protein 1</fullName>
    </alternativeName>
</protein>
<gene>
    <name evidence="13" type="ORF">B0A49_11831</name>
</gene>
<dbReference type="EC" id="2.7.11.1" evidence="2"/>
<dbReference type="PROSITE" id="PS50011">
    <property type="entry name" value="PROTEIN_KINASE_DOM"/>
    <property type="match status" value="1"/>
</dbReference>
<dbReference type="InterPro" id="IPR008271">
    <property type="entry name" value="Ser/Thr_kinase_AS"/>
</dbReference>
<dbReference type="Pfam" id="PF01073">
    <property type="entry name" value="3Beta_HSD"/>
    <property type="match status" value="1"/>
</dbReference>
<evidence type="ECO:0000256" key="6">
    <source>
        <dbReference type="ARBA" id="ARBA00022777"/>
    </source>
</evidence>
<feature type="domain" description="Protein kinase" evidence="12">
    <location>
        <begin position="315"/>
        <end position="542"/>
    </location>
</feature>
<evidence type="ECO:0000256" key="8">
    <source>
        <dbReference type="ARBA" id="ARBA00023006"/>
    </source>
</evidence>
<keyword evidence="6" id="KW-0418">Kinase</keyword>
<evidence type="ECO:0000256" key="7">
    <source>
        <dbReference type="ARBA" id="ARBA00022840"/>
    </source>
</evidence>
<dbReference type="SMART" id="SM00220">
    <property type="entry name" value="S_TKc"/>
    <property type="match status" value="1"/>
</dbReference>
<keyword evidence="5" id="KW-0547">Nucleotide-binding</keyword>
<dbReference type="GO" id="GO:0016616">
    <property type="term" value="F:oxidoreductase activity, acting on the CH-OH group of donors, NAD or NADP as acceptor"/>
    <property type="evidence" value="ECO:0007669"/>
    <property type="project" value="InterPro"/>
</dbReference>
<comment type="catalytic activity">
    <reaction evidence="10">
        <text>L-threonyl-[protein] + ATP = O-phospho-L-threonyl-[protein] + ADP + H(+)</text>
        <dbReference type="Rhea" id="RHEA:46608"/>
        <dbReference type="Rhea" id="RHEA-COMP:11060"/>
        <dbReference type="Rhea" id="RHEA-COMP:11605"/>
        <dbReference type="ChEBI" id="CHEBI:15378"/>
        <dbReference type="ChEBI" id="CHEBI:30013"/>
        <dbReference type="ChEBI" id="CHEBI:30616"/>
        <dbReference type="ChEBI" id="CHEBI:61977"/>
        <dbReference type="ChEBI" id="CHEBI:456216"/>
        <dbReference type="EC" id="2.7.11.1"/>
    </reaction>
</comment>
<evidence type="ECO:0000256" key="1">
    <source>
        <dbReference type="ARBA" id="ARBA00004623"/>
    </source>
</evidence>
<keyword evidence="8" id="KW-0072">Autophagy</keyword>